<feature type="compositionally biased region" description="Basic and acidic residues" evidence="1">
    <location>
        <begin position="73"/>
        <end position="82"/>
    </location>
</feature>
<protein>
    <submittedName>
        <fullName evidence="3">Uncharacterized protein</fullName>
    </submittedName>
</protein>
<dbReference type="EMBL" id="CP108482">
    <property type="protein sequence ID" value="WUS61046.1"/>
    <property type="molecule type" value="Genomic_DNA"/>
</dbReference>
<accession>A0ABZ1WJD6</accession>
<keyword evidence="2" id="KW-1133">Transmembrane helix</keyword>
<organism evidence="3 4">
    <name type="scientific">Kitasatospora herbaricolor</name>
    <dbReference type="NCBI Taxonomy" id="68217"/>
    <lineage>
        <taxon>Bacteria</taxon>
        <taxon>Bacillati</taxon>
        <taxon>Actinomycetota</taxon>
        <taxon>Actinomycetes</taxon>
        <taxon>Kitasatosporales</taxon>
        <taxon>Streptomycetaceae</taxon>
        <taxon>Kitasatospora</taxon>
    </lineage>
</organism>
<evidence type="ECO:0000313" key="3">
    <source>
        <dbReference type="EMBL" id="WUS61046.1"/>
    </source>
</evidence>
<reference evidence="3 4" key="1">
    <citation type="submission" date="2022-10" db="EMBL/GenBank/DDBJ databases">
        <title>The complete genomes of actinobacterial strains from the NBC collection.</title>
        <authorList>
            <person name="Joergensen T.S."/>
            <person name="Alvarez Arevalo M."/>
            <person name="Sterndorff E.B."/>
            <person name="Faurdal D."/>
            <person name="Vuksanovic O."/>
            <person name="Mourched A.-S."/>
            <person name="Charusanti P."/>
            <person name="Shaw S."/>
            <person name="Blin K."/>
            <person name="Weber T."/>
        </authorList>
    </citation>
    <scope>NUCLEOTIDE SEQUENCE [LARGE SCALE GENOMIC DNA]</scope>
    <source>
        <strain evidence="3 4">NBC_01247</strain>
    </source>
</reference>
<name>A0ABZ1WJD6_9ACTN</name>
<evidence type="ECO:0000256" key="2">
    <source>
        <dbReference type="SAM" id="Phobius"/>
    </source>
</evidence>
<evidence type="ECO:0000256" key="1">
    <source>
        <dbReference type="SAM" id="MobiDB-lite"/>
    </source>
</evidence>
<keyword evidence="2" id="KW-0812">Transmembrane</keyword>
<dbReference type="Proteomes" id="UP001432014">
    <property type="component" value="Chromosome"/>
</dbReference>
<sequence>MATRPNPRGPFPTDLMVFLTVLATGGVLILLGHLTPEALAGYSTALGSLFAVWQHRRPDPERRNTRQAPSENTQKHDRARPDTDDDADHARRR</sequence>
<proteinExistence type="predicted"/>
<gene>
    <name evidence="3" type="ORF">OG469_39470</name>
</gene>
<keyword evidence="4" id="KW-1185">Reference proteome</keyword>
<feature type="transmembrane region" description="Helical" evidence="2">
    <location>
        <begin position="12"/>
        <end position="32"/>
    </location>
</feature>
<evidence type="ECO:0000313" key="4">
    <source>
        <dbReference type="Proteomes" id="UP001432014"/>
    </source>
</evidence>
<dbReference type="RefSeq" id="WP_329611706.1">
    <property type="nucleotide sequence ID" value="NZ_CP108482.1"/>
</dbReference>
<keyword evidence="2" id="KW-0472">Membrane</keyword>
<feature type="region of interest" description="Disordered" evidence="1">
    <location>
        <begin position="55"/>
        <end position="93"/>
    </location>
</feature>